<proteinExistence type="predicted"/>
<evidence type="ECO:0000313" key="1">
    <source>
        <dbReference type="EMBL" id="CAB4241374.1"/>
    </source>
</evidence>
<reference evidence="1" key="1">
    <citation type="submission" date="2020-05" db="EMBL/GenBank/DDBJ databases">
        <authorList>
            <person name="Chiriac C."/>
            <person name="Salcher M."/>
            <person name="Ghai R."/>
            <person name="Kavagutti S V."/>
        </authorList>
    </citation>
    <scope>NUCLEOTIDE SEQUENCE</scope>
</reference>
<protein>
    <submittedName>
        <fullName evidence="1">Uncharacterized protein</fullName>
    </submittedName>
</protein>
<accession>A0A6J5TAZ9</accession>
<dbReference type="EMBL" id="LR797823">
    <property type="protein sequence ID" value="CAB4241374.1"/>
    <property type="molecule type" value="Genomic_DNA"/>
</dbReference>
<organism evidence="1">
    <name type="scientific">uncultured Caudovirales phage</name>
    <dbReference type="NCBI Taxonomy" id="2100421"/>
    <lineage>
        <taxon>Viruses</taxon>
        <taxon>Duplodnaviria</taxon>
        <taxon>Heunggongvirae</taxon>
        <taxon>Uroviricota</taxon>
        <taxon>Caudoviricetes</taxon>
        <taxon>Peduoviridae</taxon>
        <taxon>Maltschvirus</taxon>
        <taxon>Maltschvirus maltsch</taxon>
    </lineage>
</organism>
<sequence length="80" mass="9155">MTAHKFRVGDYGFSYGGYPYRLVCDDINHNSYKLVAIMATGDYGEEYPSAHLEDGSYFSDDGRWENYDLLPPIGNKFDEV</sequence>
<gene>
    <name evidence="1" type="ORF">UFOVP67_66</name>
</gene>
<name>A0A6J5TAZ9_9CAUD</name>